<dbReference type="AlphaFoldDB" id="A0AAD7UG53"/>
<dbReference type="InterPro" id="IPR027417">
    <property type="entry name" value="P-loop_NTPase"/>
</dbReference>
<keyword evidence="2" id="KW-0808">Transferase</keyword>
<organism evidence="4 5">
    <name type="scientific">Chrysophaeum taylorii</name>
    <dbReference type="NCBI Taxonomy" id="2483200"/>
    <lineage>
        <taxon>Eukaryota</taxon>
        <taxon>Sar</taxon>
        <taxon>Stramenopiles</taxon>
        <taxon>Ochrophyta</taxon>
        <taxon>Pelagophyceae</taxon>
        <taxon>Pelagomonadales</taxon>
        <taxon>Pelagomonadaceae</taxon>
        <taxon>Chrysophaeum</taxon>
    </lineage>
</organism>
<dbReference type="InterPro" id="IPR000863">
    <property type="entry name" value="Sulfotransferase_dom"/>
</dbReference>
<reference evidence="4" key="1">
    <citation type="submission" date="2023-01" db="EMBL/GenBank/DDBJ databases">
        <title>Metagenome sequencing of chrysophaentin producing Chrysophaeum taylorii.</title>
        <authorList>
            <person name="Davison J."/>
            <person name="Bewley C."/>
        </authorList>
    </citation>
    <scope>NUCLEOTIDE SEQUENCE</scope>
    <source>
        <strain evidence="4">NIES-1699</strain>
    </source>
</reference>
<dbReference type="Pfam" id="PF00685">
    <property type="entry name" value="Sulfotransfer_1"/>
    <property type="match status" value="1"/>
</dbReference>
<evidence type="ECO:0000313" key="4">
    <source>
        <dbReference type="EMBL" id="KAJ8604646.1"/>
    </source>
</evidence>
<gene>
    <name evidence="4" type="ORF">CTAYLR_006519</name>
</gene>
<evidence type="ECO:0000256" key="1">
    <source>
        <dbReference type="ARBA" id="ARBA00005771"/>
    </source>
</evidence>
<evidence type="ECO:0000256" key="2">
    <source>
        <dbReference type="ARBA" id="ARBA00022679"/>
    </source>
</evidence>
<sequence length="343" mass="38123">MWLRDAIFGVDKKAAPPPGGLLTMHPEYGYAYRLVHGIVYPPFAEEAAIDELRSRDWSRQGDVLVATYPKCGTTWMQQIVLLLLANGDASKVLDPMEQAPWVDREASLRRRKGASIDPVVDAEASPDFSNRRCFKTHAPYHLLPCADGFSRGKIIVVVRNPKDAAASMYSHYLGLPQFRYSGPWDHFFDLFVNGNVGHGDYFDHILGWRREACAPNILWLSFEQTASDVRGTAVQVAGFLGIDLDDAALDNVVQAASFDSMKKAHQLRVQTGAQRMGSKSHFRSGTSGGWRSRFTVAQSDQLDDIFQAKMENSDIITDYGKGLRFRGTARIPPDGDDNQKPGA</sequence>
<feature type="domain" description="Sulfotransferase" evidence="3">
    <location>
        <begin position="61"/>
        <end position="313"/>
    </location>
</feature>
<dbReference type="Gene3D" id="3.40.50.300">
    <property type="entry name" value="P-loop containing nucleotide triphosphate hydrolases"/>
    <property type="match status" value="1"/>
</dbReference>
<dbReference type="GO" id="GO:0008146">
    <property type="term" value="F:sulfotransferase activity"/>
    <property type="evidence" value="ECO:0007669"/>
    <property type="project" value="InterPro"/>
</dbReference>
<evidence type="ECO:0000313" key="5">
    <source>
        <dbReference type="Proteomes" id="UP001230188"/>
    </source>
</evidence>
<name>A0AAD7UG53_9STRA</name>
<dbReference type="PANTHER" id="PTHR11783">
    <property type="entry name" value="SULFOTRANSFERASE SULT"/>
    <property type="match status" value="1"/>
</dbReference>
<evidence type="ECO:0000259" key="3">
    <source>
        <dbReference type="Pfam" id="PF00685"/>
    </source>
</evidence>
<dbReference type="EMBL" id="JAQMWT010000324">
    <property type="protein sequence ID" value="KAJ8604646.1"/>
    <property type="molecule type" value="Genomic_DNA"/>
</dbReference>
<accession>A0AAD7UG53</accession>
<comment type="similarity">
    <text evidence="1">Belongs to the sulfotransferase 1 family.</text>
</comment>
<dbReference type="SUPFAM" id="SSF52540">
    <property type="entry name" value="P-loop containing nucleoside triphosphate hydrolases"/>
    <property type="match status" value="1"/>
</dbReference>
<comment type="caution">
    <text evidence="4">The sequence shown here is derived from an EMBL/GenBank/DDBJ whole genome shotgun (WGS) entry which is preliminary data.</text>
</comment>
<proteinExistence type="inferred from homology"/>
<dbReference type="Proteomes" id="UP001230188">
    <property type="component" value="Unassembled WGS sequence"/>
</dbReference>
<keyword evidence="5" id="KW-1185">Reference proteome</keyword>
<protein>
    <recommendedName>
        <fullName evidence="3">Sulfotransferase domain-containing protein</fullName>
    </recommendedName>
</protein>